<reference evidence="1 2" key="2">
    <citation type="submission" date="2014-10" db="EMBL/GenBank/DDBJ databases">
        <title>Paracoccus sanguinis sp. nov., isolated from clinical specimens of New York State patients.</title>
        <authorList>
            <person name="Mingle L.A."/>
            <person name="Cole J.A."/>
            <person name="Lapierre P."/>
            <person name="Musser K.A."/>
        </authorList>
    </citation>
    <scope>NUCLEOTIDE SEQUENCE [LARGE SCALE GENOMIC DNA]</scope>
    <source>
        <strain evidence="1 2">5503</strain>
    </source>
</reference>
<proteinExistence type="predicted"/>
<protein>
    <submittedName>
        <fullName evidence="1">Uncharacterized protein</fullName>
    </submittedName>
</protein>
<sequence>MIPQIESHLGGELSPMVRQQVVTAPNGRQFEADLTVGYETAAVSIYTTMGDEPFESVKLITGTPVLDGRVISIARRIRKPNAELPEPAEVLAQLAELYGEPTWLLPDGTFGLEAMYVWTKDGQMPQQTEQPCGYTGYDGYAFDDQRPPDEHPECLAVLSMQYHSKAGQSSLSFDLYDLDLARMDVAETDRQIKAAVADGTVKPSDMKL</sequence>
<gene>
    <name evidence="1" type="ORF">IX56_09100</name>
</gene>
<evidence type="ECO:0000313" key="1">
    <source>
        <dbReference type="EMBL" id="KGJ22253.1"/>
    </source>
</evidence>
<dbReference type="EMBL" id="JRKQ01000040">
    <property type="protein sequence ID" value="KGJ22253.1"/>
    <property type="molecule type" value="Genomic_DNA"/>
</dbReference>
<dbReference type="Proteomes" id="UP000029858">
    <property type="component" value="Unassembled WGS sequence"/>
</dbReference>
<accession>A0A099GJC3</accession>
<name>A0A099GJC3_9RHOB</name>
<organism evidence="1 2">
    <name type="scientific">Paracoccus sanguinis</name>
    <dbReference type="NCBI Taxonomy" id="1545044"/>
    <lineage>
        <taxon>Bacteria</taxon>
        <taxon>Pseudomonadati</taxon>
        <taxon>Pseudomonadota</taxon>
        <taxon>Alphaproteobacteria</taxon>
        <taxon>Rhodobacterales</taxon>
        <taxon>Paracoccaceae</taxon>
        <taxon>Paracoccus</taxon>
    </lineage>
</organism>
<evidence type="ECO:0000313" key="2">
    <source>
        <dbReference type="Proteomes" id="UP000029858"/>
    </source>
</evidence>
<comment type="caution">
    <text evidence="1">The sequence shown here is derived from an EMBL/GenBank/DDBJ whole genome shotgun (WGS) entry which is preliminary data.</text>
</comment>
<dbReference type="AlphaFoldDB" id="A0A099GJC3"/>
<reference evidence="1 2" key="1">
    <citation type="submission" date="2014-09" db="EMBL/GenBank/DDBJ databases">
        <authorList>
            <person name="McGinnis J.M."/>
            <person name="Wolfgang W.J."/>
        </authorList>
    </citation>
    <scope>NUCLEOTIDE SEQUENCE [LARGE SCALE GENOMIC DNA]</scope>
    <source>
        <strain evidence="1 2">5503</strain>
    </source>
</reference>